<evidence type="ECO:0000256" key="13">
    <source>
        <dbReference type="PROSITE-ProRule" id="PRU00023"/>
    </source>
</evidence>
<proteinExistence type="predicted"/>
<keyword evidence="4" id="KW-0109">Calcium transport</keyword>
<dbReference type="InterPro" id="IPR002110">
    <property type="entry name" value="Ankyrin_rpt"/>
</dbReference>
<keyword evidence="12" id="KW-0407">Ion channel</keyword>
<evidence type="ECO:0000256" key="1">
    <source>
        <dbReference type="ARBA" id="ARBA00004651"/>
    </source>
</evidence>
<evidence type="ECO:0000313" key="17">
    <source>
        <dbReference type="RefSeq" id="XP_022080632.1"/>
    </source>
</evidence>
<gene>
    <name evidence="17" type="primary">LOC110973818</name>
</gene>
<evidence type="ECO:0000256" key="2">
    <source>
        <dbReference type="ARBA" id="ARBA00022448"/>
    </source>
</evidence>
<comment type="subcellular location">
    <subcellularLocation>
        <location evidence="1">Cell membrane</location>
        <topology evidence="1">Multi-pass membrane protein</topology>
    </subcellularLocation>
</comment>
<dbReference type="KEGG" id="aplc:110973818"/>
<dbReference type="Pfam" id="PF00520">
    <property type="entry name" value="Ion_trans"/>
    <property type="match status" value="1"/>
</dbReference>
<dbReference type="AlphaFoldDB" id="A0A8B7XKF7"/>
<feature type="transmembrane region" description="Helical" evidence="14">
    <location>
        <begin position="474"/>
        <end position="492"/>
    </location>
</feature>
<evidence type="ECO:0000256" key="12">
    <source>
        <dbReference type="ARBA" id="ARBA00023303"/>
    </source>
</evidence>
<dbReference type="InterPro" id="IPR005821">
    <property type="entry name" value="Ion_trans_dom"/>
</dbReference>
<keyword evidence="7" id="KW-0677">Repeat</keyword>
<keyword evidence="16" id="KW-1185">Reference proteome</keyword>
<accession>A0A8B7XKF7</accession>
<evidence type="ECO:0000256" key="8">
    <source>
        <dbReference type="ARBA" id="ARBA00022837"/>
    </source>
</evidence>
<dbReference type="InterPro" id="IPR024862">
    <property type="entry name" value="TRPV"/>
</dbReference>
<dbReference type="Pfam" id="PF12796">
    <property type="entry name" value="Ank_2"/>
    <property type="match status" value="2"/>
</dbReference>
<dbReference type="Gene3D" id="1.25.40.20">
    <property type="entry name" value="Ankyrin repeat-containing domain"/>
    <property type="match status" value="1"/>
</dbReference>
<evidence type="ECO:0000256" key="14">
    <source>
        <dbReference type="SAM" id="Phobius"/>
    </source>
</evidence>
<dbReference type="GeneID" id="110973818"/>
<evidence type="ECO:0000256" key="9">
    <source>
        <dbReference type="ARBA" id="ARBA00022989"/>
    </source>
</evidence>
<protein>
    <submittedName>
        <fullName evidence="17">Transient receptor potential cation channel subfamily V member 5-like</fullName>
    </submittedName>
</protein>
<evidence type="ECO:0000256" key="3">
    <source>
        <dbReference type="ARBA" id="ARBA00022475"/>
    </source>
</evidence>
<keyword evidence="8" id="KW-0106">Calcium</keyword>
<evidence type="ECO:0000256" key="11">
    <source>
        <dbReference type="ARBA" id="ARBA00023136"/>
    </source>
</evidence>
<dbReference type="SUPFAM" id="SSF48403">
    <property type="entry name" value="Ankyrin repeat"/>
    <property type="match status" value="1"/>
</dbReference>
<dbReference type="Proteomes" id="UP000694845">
    <property type="component" value="Unplaced"/>
</dbReference>
<dbReference type="InterPro" id="IPR036770">
    <property type="entry name" value="Ankyrin_rpt-contain_sf"/>
</dbReference>
<evidence type="ECO:0000256" key="5">
    <source>
        <dbReference type="ARBA" id="ARBA00022673"/>
    </source>
</evidence>
<feature type="transmembrane region" description="Helical" evidence="14">
    <location>
        <begin position="543"/>
        <end position="561"/>
    </location>
</feature>
<dbReference type="PROSITE" id="PS50297">
    <property type="entry name" value="ANK_REP_REGION"/>
    <property type="match status" value="1"/>
</dbReference>
<evidence type="ECO:0000259" key="15">
    <source>
        <dbReference type="Pfam" id="PF00520"/>
    </source>
</evidence>
<keyword evidence="5" id="KW-0107">Calcium channel</keyword>
<keyword evidence="10" id="KW-0406">Ion transport</keyword>
<organism evidence="16 17">
    <name type="scientific">Acanthaster planci</name>
    <name type="common">Crown-of-thorns starfish</name>
    <dbReference type="NCBI Taxonomy" id="133434"/>
    <lineage>
        <taxon>Eukaryota</taxon>
        <taxon>Metazoa</taxon>
        <taxon>Echinodermata</taxon>
        <taxon>Eleutherozoa</taxon>
        <taxon>Asterozoa</taxon>
        <taxon>Asteroidea</taxon>
        <taxon>Valvatacea</taxon>
        <taxon>Valvatida</taxon>
        <taxon>Acanthasteridae</taxon>
        <taxon>Acanthaster</taxon>
    </lineage>
</organism>
<dbReference type="PANTHER" id="PTHR10582:SF28">
    <property type="entry name" value="NANCHUNG, ISOFORM B"/>
    <property type="match status" value="1"/>
</dbReference>
<sequence length="755" mass="86618">MKEDVKYGNDSQTNVCMEIYELYEDLVDLAREASKSRVSQAAFEDKIRGSDVSKFLYDDGSGKMTSIKALVKIRNQDNWINNDVVDARDQKKKRRPIAKLKKTMVTGSSLGSANKIKSEQEAQREVCWDIDRRGYSGETLLHVCFMSPHNKDVNFEIAKQLIKAWPKMINDFILGTENYGETCLHKAIVNENISMIKFLIENGADLNVHCYGRFFRPDDQKAWCEDSLNHEHFILYKKTNYEGLTYWGETPLTFAACLDLDHIFRSLWVKGCDINAQDTNGNTVLHMMVLHDKKDMFTLAYELGGDCTIKNNQGYTPLSLAAKLHRIDLFEHILFLERQLSWKYGDVTCASYALDGLDSINYDGTINNKSSLHLIVNQTSKEHLQMLKGVIYKLLDEKWKTFGRFNFFARLAFFLLYLAVLTTAFYLRPGKDPKAFTVHNNVTLPNGSVIDAGTEVIEPCYLLYTDTSTDQARVVFEIITLIGSLSYLFFAAKETYHLGKWSFMELMVLAPAKAMFLLSCCFIILACFGRIPPCNPYYEDVFITFAILTACPYSLFFLRALKLVGPFIFMIYKMIHGDLLKFLAIYLIFLFGFSQAMHIVFLGYRGEFELLDSVIGMFVMSLGEFGDIYATFDETRYPVMGKLLFCVYMVLVALLLVNMLIAMMGSTFSTIAETENEWQRQWAKIVLILEQSLSPAVRVSVLHKYSTPMWDGRQDRAMIMQTENEDHDDATIQKSKHRHNVNSNREFIDGVWQST</sequence>
<feature type="domain" description="Ion transport" evidence="15">
    <location>
        <begin position="469"/>
        <end position="675"/>
    </location>
</feature>
<dbReference type="GO" id="GO:0005886">
    <property type="term" value="C:plasma membrane"/>
    <property type="evidence" value="ECO:0007669"/>
    <property type="project" value="UniProtKB-SubCell"/>
</dbReference>
<feature type="transmembrane region" description="Helical" evidence="14">
    <location>
        <begin position="643"/>
        <end position="664"/>
    </location>
</feature>
<keyword evidence="11 14" id="KW-0472">Membrane</keyword>
<dbReference type="GO" id="GO:0098703">
    <property type="term" value="P:calcium ion import across plasma membrane"/>
    <property type="evidence" value="ECO:0007669"/>
    <property type="project" value="TreeGrafter"/>
</dbReference>
<evidence type="ECO:0000256" key="10">
    <source>
        <dbReference type="ARBA" id="ARBA00023065"/>
    </source>
</evidence>
<evidence type="ECO:0000256" key="4">
    <source>
        <dbReference type="ARBA" id="ARBA00022568"/>
    </source>
</evidence>
<dbReference type="OrthoDB" id="533508at2759"/>
<evidence type="ECO:0000256" key="6">
    <source>
        <dbReference type="ARBA" id="ARBA00022692"/>
    </source>
</evidence>
<dbReference type="SMART" id="SM00248">
    <property type="entry name" value="ANK"/>
    <property type="match status" value="5"/>
</dbReference>
<keyword evidence="6 14" id="KW-0812">Transmembrane</keyword>
<keyword evidence="9 14" id="KW-1133">Transmembrane helix</keyword>
<dbReference type="OMA" id="CDEYYGE"/>
<keyword evidence="13" id="KW-0040">ANK repeat</keyword>
<feature type="repeat" description="ANK" evidence="13">
    <location>
        <begin position="179"/>
        <end position="211"/>
    </location>
</feature>
<feature type="transmembrane region" description="Helical" evidence="14">
    <location>
        <begin position="407"/>
        <end position="427"/>
    </location>
</feature>
<keyword evidence="3" id="KW-1003">Cell membrane</keyword>
<evidence type="ECO:0000256" key="7">
    <source>
        <dbReference type="ARBA" id="ARBA00022737"/>
    </source>
</evidence>
<keyword evidence="2" id="KW-0813">Transport</keyword>
<reference evidence="17" key="1">
    <citation type="submission" date="2025-08" db="UniProtKB">
        <authorList>
            <consortium name="RefSeq"/>
        </authorList>
    </citation>
    <scope>IDENTIFICATION</scope>
</reference>
<dbReference type="GO" id="GO:0005262">
    <property type="term" value="F:calcium channel activity"/>
    <property type="evidence" value="ECO:0007669"/>
    <property type="project" value="UniProtKB-KW"/>
</dbReference>
<name>A0A8B7XKF7_ACAPL</name>
<feature type="transmembrane region" description="Helical" evidence="14">
    <location>
        <begin position="512"/>
        <end position="531"/>
    </location>
</feature>
<feature type="transmembrane region" description="Helical" evidence="14">
    <location>
        <begin position="582"/>
        <end position="604"/>
    </location>
</feature>
<evidence type="ECO:0000313" key="16">
    <source>
        <dbReference type="Proteomes" id="UP000694845"/>
    </source>
</evidence>
<dbReference type="PANTHER" id="PTHR10582">
    <property type="entry name" value="TRANSIENT RECEPTOR POTENTIAL ION CHANNEL PROTEIN"/>
    <property type="match status" value="1"/>
</dbReference>
<dbReference type="RefSeq" id="XP_022080632.1">
    <property type="nucleotide sequence ID" value="XM_022224940.1"/>
</dbReference>
<dbReference type="PROSITE" id="PS50088">
    <property type="entry name" value="ANK_REPEAT"/>
    <property type="match status" value="1"/>
</dbReference>